<organism evidence="1 2">
    <name type="scientific">Ameiurus melas</name>
    <name type="common">Black bullhead</name>
    <name type="synonym">Silurus melas</name>
    <dbReference type="NCBI Taxonomy" id="219545"/>
    <lineage>
        <taxon>Eukaryota</taxon>
        <taxon>Metazoa</taxon>
        <taxon>Chordata</taxon>
        <taxon>Craniata</taxon>
        <taxon>Vertebrata</taxon>
        <taxon>Euteleostomi</taxon>
        <taxon>Actinopterygii</taxon>
        <taxon>Neopterygii</taxon>
        <taxon>Teleostei</taxon>
        <taxon>Ostariophysi</taxon>
        <taxon>Siluriformes</taxon>
        <taxon>Ictaluridae</taxon>
        <taxon>Ameiurus</taxon>
    </lineage>
</organism>
<dbReference type="AlphaFoldDB" id="A0A7J6BEQ8"/>
<accession>A0A7J6BEQ8</accession>
<protein>
    <submittedName>
        <fullName evidence="1">Uncharacterized protein</fullName>
    </submittedName>
</protein>
<dbReference type="EMBL" id="JAAGNN010000001">
    <property type="protein sequence ID" value="KAF4093595.1"/>
    <property type="molecule type" value="Genomic_DNA"/>
</dbReference>
<comment type="caution">
    <text evidence="1">The sequence shown here is derived from an EMBL/GenBank/DDBJ whole genome shotgun (WGS) entry which is preliminary data.</text>
</comment>
<sequence>MKPDSPAVIQLYLGSTQAEDQYATGSRGTWSLSQGASGTRRDVNIIDRFEAGVVSRDVINTRPAQTWRRPSSACFACSPKQRQNMST</sequence>
<keyword evidence="2" id="KW-1185">Reference proteome</keyword>
<proteinExistence type="predicted"/>
<evidence type="ECO:0000313" key="2">
    <source>
        <dbReference type="Proteomes" id="UP000593565"/>
    </source>
</evidence>
<evidence type="ECO:0000313" key="1">
    <source>
        <dbReference type="EMBL" id="KAF4093595.1"/>
    </source>
</evidence>
<reference evidence="1 2" key="1">
    <citation type="submission" date="2020-02" db="EMBL/GenBank/DDBJ databases">
        <title>A chromosome-scale genome assembly of the black bullhead catfish (Ameiurus melas).</title>
        <authorList>
            <person name="Wen M."/>
            <person name="Zham M."/>
            <person name="Cabau C."/>
            <person name="Klopp C."/>
            <person name="Donnadieu C."/>
            <person name="Roques C."/>
            <person name="Bouchez O."/>
            <person name="Lampietro C."/>
            <person name="Jouanno E."/>
            <person name="Herpin A."/>
            <person name="Louis A."/>
            <person name="Berthelot C."/>
            <person name="Parey E."/>
            <person name="Roest-Crollius H."/>
            <person name="Braasch I."/>
            <person name="Postlethwait J."/>
            <person name="Robinson-Rechavi M."/>
            <person name="Echchiki A."/>
            <person name="Begum T."/>
            <person name="Montfort J."/>
            <person name="Schartl M."/>
            <person name="Bobe J."/>
            <person name="Guiguen Y."/>
        </authorList>
    </citation>
    <scope>NUCLEOTIDE SEQUENCE [LARGE SCALE GENOMIC DNA]</scope>
    <source>
        <strain evidence="1">M_S1</strain>
        <tissue evidence="1">Blood</tissue>
    </source>
</reference>
<name>A0A7J6BEQ8_AMEME</name>
<gene>
    <name evidence="1" type="ORF">AMELA_G00003720</name>
</gene>
<dbReference type="Proteomes" id="UP000593565">
    <property type="component" value="Unassembled WGS sequence"/>
</dbReference>